<protein>
    <submittedName>
        <fullName evidence="1">Uncharacterized protein</fullName>
    </submittedName>
</protein>
<dbReference type="EnsemblBacteria" id="CAD73180">
    <property type="protein sequence ID" value="CAD73180"/>
    <property type="gene ID" value="RB3416"/>
</dbReference>
<evidence type="ECO:0000313" key="2">
    <source>
        <dbReference type="Proteomes" id="UP000001025"/>
    </source>
</evidence>
<sequence>MPIRSRWTVSNAGIHDSVAQWGYHESLTTKASTCRTKPS</sequence>
<accession>Q7UUA1</accession>
<dbReference type="KEGG" id="rba:RB3416"/>
<dbReference type="Proteomes" id="UP000001025">
    <property type="component" value="Chromosome"/>
</dbReference>
<dbReference type="InParanoid" id="Q7UUA1"/>
<evidence type="ECO:0000313" key="1">
    <source>
        <dbReference type="EMBL" id="CAD73180.1"/>
    </source>
</evidence>
<reference evidence="1 2" key="1">
    <citation type="journal article" date="2003" name="Proc. Natl. Acad. Sci. U.S.A.">
        <title>Complete genome sequence of the marine planctomycete Pirellula sp. strain 1.</title>
        <authorList>
            <person name="Gloeckner F.O."/>
            <person name="Kube M."/>
            <person name="Bauer M."/>
            <person name="Teeling H."/>
            <person name="Lombardot T."/>
            <person name="Ludwig W."/>
            <person name="Gade D."/>
            <person name="Beck A."/>
            <person name="Borzym K."/>
            <person name="Heitmann K."/>
            <person name="Rabus R."/>
            <person name="Schlesner H."/>
            <person name="Amann R."/>
            <person name="Reinhardt R."/>
        </authorList>
    </citation>
    <scope>NUCLEOTIDE SEQUENCE [LARGE SCALE GENOMIC DNA]</scope>
    <source>
        <strain evidence="2">DSM 10527 / NCIMB 13988 / SH1</strain>
    </source>
</reference>
<gene>
    <name evidence="1" type="ordered locus">RB3416</name>
</gene>
<name>Q7UUA1_RHOBA</name>
<dbReference type="HOGENOM" id="CLU_3315997_0_0_0"/>
<proteinExistence type="predicted"/>
<keyword evidence="2" id="KW-1185">Reference proteome</keyword>
<dbReference type="EMBL" id="BX294138">
    <property type="protein sequence ID" value="CAD73180.1"/>
    <property type="molecule type" value="Genomic_DNA"/>
</dbReference>
<organism evidence="1 2">
    <name type="scientific">Rhodopirellula baltica (strain DSM 10527 / NCIMB 13988 / SH1)</name>
    <dbReference type="NCBI Taxonomy" id="243090"/>
    <lineage>
        <taxon>Bacteria</taxon>
        <taxon>Pseudomonadati</taxon>
        <taxon>Planctomycetota</taxon>
        <taxon>Planctomycetia</taxon>
        <taxon>Pirellulales</taxon>
        <taxon>Pirellulaceae</taxon>
        <taxon>Rhodopirellula</taxon>
    </lineage>
</organism>
<dbReference type="AlphaFoldDB" id="Q7UUA1"/>